<dbReference type="GeneID" id="32878172"/>
<dbReference type="EMBL" id="KX832224">
    <property type="protein sequence ID" value="ARR28838.1"/>
    <property type="molecule type" value="Genomic_DNA"/>
</dbReference>
<protein>
    <recommendedName>
        <fullName evidence="3">Poxvirus B22R protein C-terminal domain-containing protein</fullName>
    </recommendedName>
</protein>
<feature type="transmembrane region" description="Helical" evidence="2">
    <location>
        <begin position="909"/>
        <end position="931"/>
    </location>
</feature>
<feature type="domain" description="Poxvirus B22R protein C-terminal" evidence="3">
    <location>
        <begin position="889"/>
        <end position="1085"/>
    </location>
</feature>
<keyword evidence="2" id="KW-0812">Transmembrane</keyword>
<feature type="transmembrane region" description="Helical" evidence="2">
    <location>
        <begin position="1015"/>
        <end position="1034"/>
    </location>
</feature>
<keyword evidence="5" id="KW-1185">Reference proteome</keyword>
<name>A0A1X9T559_9VIRU</name>
<reference evidence="4" key="1">
    <citation type="journal article" date="2017" name="Vet. Pathol.">
        <title>Ranid Herpesvirus 3 and Proliferative Dermatitis in Free-Ranging Wild Common Frogs (Rana Temporaria).</title>
        <authorList>
            <person name="Origgi F.C."/>
            <person name="Schmidt B.R."/>
            <person name="Lohmann P."/>
            <person name="Otten P."/>
            <person name="Akdesir E."/>
            <person name="Gaschen V."/>
            <person name="Aguilar-Bultet L."/>
            <person name="Wahli T."/>
            <person name="Sattler U."/>
            <person name="Stoffel M.H."/>
        </authorList>
    </citation>
    <scope>NUCLEOTIDE SEQUENCE [LARGE SCALE GENOMIC DNA]</scope>
    <source>
        <strain evidence="4">FO1_2015</strain>
    </source>
</reference>
<feature type="transmembrane region" description="Helical" evidence="2">
    <location>
        <begin position="1895"/>
        <end position="1917"/>
    </location>
</feature>
<evidence type="ECO:0000313" key="5">
    <source>
        <dbReference type="Proteomes" id="UP000203507"/>
    </source>
</evidence>
<evidence type="ECO:0000256" key="2">
    <source>
        <dbReference type="SAM" id="Phobius"/>
    </source>
</evidence>
<feature type="region of interest" description="Disordered" evidence="1">
    <location>
        <begin position="767"/>
        <end position="790"/>
    </location>
</feature>
<sequence length="1940" mass="217758">MFFLIILVALSEGLEVCIYKTPVTSKSLYGRIEEPVNVLERVAVRLQNYVDDFQEAAGKWLGNGSDLTLSDIYRDYNTNLWTASKYRFTEYPHVQVCLQNLITKSDGVWFEKNGKTTRVSLQSAMTFAKHSPTDNALIVGISILPKRLEILRSCTNGNYHFTGRCGAGKVSCYHETCVFTLYSNLGNLKNETCRIGAFNLTLNDDDHDCGFNASELTFGLWEWPRLWWMVTNDENLEEETVEALVPYPPSQRLGPSVTLYDALNPSLGLWNGPITVVKHGYVSGLTFHEFVKSGAAACDFIPEYQLLLNQYYLPYDAARKYVCEANETEILEYSSFTYMLDTKTQSQGRSKRSLNVLKHCTYGDHTSFGTRDDIKACITKRGLPDNSRAWKQGPAPAVKPGYNPFNYEFVQNPGEKHPEVFIDERGGVKKTLAKKPIIPPKPEIGLVKNPSFQKEITEILQRKDWYKDLKPVPGKTVHVTGQSPPNSDSHKLQSALKEADALIREQVSKHFSVPLKTSIDVTKEMINNVETTIKVKDAPLQPSVINTFVEEPKLTKITLDSAANAQWKEMHASYNQLIRDITHVKRQSPEPKNKRQLIEQLNKAMAVQREKMKSLESITHQISKMEKELLERNAQMLVEQEKSVKRVIENAPKRVSVAETLRKISVAETLRKISNYNNDLTRVDGAPQASYADSKLLRSQSMQYGRIVSAADGPKILFGPGGANGFSATPTRITKPFVPKQTSIHAPKTRTDVKPTEVLANVPSPIYGHSSSFDRNAPRSQSNPTRSINRQSILQMKTTNAYINQHATLCRRAIGRCRSKNPFRRTSPITGELPIARLTNNGITEGSMIGIGMVSMHLDGVARSNVERAMKQLDEHPSKVMEALIATMEVYTQIGGAMMGLGMMTANPFIMASGLVSTISGAVGSAFISLWNINAYKSVKPDAFTSTLLKYHEEIQTIESGMRACIIPGDLKTVKVAYRHKDYGALHFSKSAGDQNKPLAMDVIPSVLKYMAHPLLAFGATLTVICPFGVLRMFEGNLHYHVINQRQRMDSENGDPIIEYDIDLASLLEVHANATFTCGNEIGLTISPYTPKEVSILKRVDVSEPLHTISLPSNVCDMWPWKKFYVYAHGGCDLEPNNVAYSFYTCSSLLNNAVYDEPNKRWVAMDPFPGMNRDRKVFTFSIFDFKDLYISPNSNPAHALFCGGGKEIGLCVWPEQLRSEDTSPCSNGDRRRHYYVLLTPRTTEYRGLEAFNSLQVTCNIGSTLIVSGVDFGKEQRSSKFMTNSYNVYLKNRSAVALIYCQHNDVAAIKSDTIMLQAVRPPKLPGYKLYNNAAGIAQEMIALLEDVLPLTSRICHPLYYRQHPNYGFLEKITEPQLLYTQSNMNYNVFDSTRYHSDISSEGARYDLSWLHHEYPQLQTILTARQKAITYLSFAGYITPCNVFNGHVKLSTDVMKKILLPFTEYSGLGFRGVSPDGTCNLALDLKTMSLTYRCLPGAFAISDFAQKDHMCVGLLTSRMSCQSTKESIYTSTNYINPNNTNCPNITESGTPVYRKNLMSSCLPCFRSYAATYEVEANNKCFYKGATYVRPLSFGPVTFKPPPYYKDDFENPGDVLVSGELLAKLEAVKQKYEEAQSLNSEPIVAGINSMVEALSPEARKVVHVNLSPGSLIDLEEARSQRAEKISQELSILLKQIVNDATDYQSLGLLNEKQKIIEKSCCLLNTENQTVVPMYEAAYYCLNYEDYFLDTEDGEVIQLNENDTVLVELLNVTIEAYDQYKNVMVCVPALTVFAANEEESEERGAELVNHLITSAIADYMNLFNFNETLKMLYRATNEEEWAGDITEEILTKVLPYVNNSNIESSAVHSIVPEKRTDGYADALILDPVHEQKENNDAHISVYVLSGIMCACVIVLIVFLIMTKRKRKYRPIYTGKLPINNSLIS</sequence>
<feature type="compositionally biased region" description="Polar residues" evidence="1">
    <location>
        <begin position="769"/>
        <end position="790"/>
    </location>
</feature>
<evidence type="ECO:0000313" key="4">
    <source>
        <dbReference type="EMBL" id="ARR28838.1"/>
    </source>
</evidence>
<dbReference type="Proteomes" id="UP000203507">
    <property type="component" value="Segment"/>
</dbReference>
<dbReference type="KEGG" id="vg:32878172"/>
<evidence type="ECO:0000259" key="3">
    <source>
        <dbReference type="Pfam" id="PF13168"/>
    </source>
</evidence>
<proteinExistence type="predicted"/>
<dbReference type="RefSeq" id="YP_009362347.1">
    <property type="nucleotide sequence ID" value="NC_034618.1"/>
</dbReference>
<accession>A0A1X9T559</accession>
<organism evidence="4">
    <name type="scientific">Ranid herpesvirus 3</name>
    <dbReference type="NCBI Taxonomy" id="1987509"/>
    <lineage>
        <taxon>Viruses</taxon>
        <taxon>Duplodnaviria</taxon>
        <taxon>Heunggongvirae</taxon>
        <taxon>Peploviricota</taxon>
        <taxon>Herviviricetes</taxon>
        <taxon>Herpesvirales</taxon>
        <taxon>Alloherpesviridae</taxon>
        <taxon>Batravirus</taxon>
        <taxon>Batravirus ranidallo3</taxon>
    </lineage>
</organism>
<evidence type="ECO:0000256" key="1">
    <source>
        <dbReference type="SAM" id="MobiDB-lite"/>
    </source>
</evidence>
<keyword evidence="2" id="KW-1133">Transmembrane helix</keyword>
<dbReference type="InterPro" id="IPR025128">
    <property type="entry name" value="Poxvirus_B22R_C_dom"/>
</dbReference>
<dbReference type="Pfam" id="PF13168">
    <property type="entry name" value="Poxvirus_B22R_C"/>
    <property type="match status" value="1"/>
</dbReference>
<keyword evidence="2" id="KW-0472">Membrane</keyword>